<dbReference type="RefSeq" id="WP_096817830.1">
    <property type="nucleotide sequence ID" value="NZ_JXJU01000004.1"/>
</dbReference>
<feature type="transmembrane region" description="Helical" evidence="7">
    <location>
        <begin position="294"/>
        <end position="317"/>
    </location>
</feature>
<dbReference type="InterPro" id="IPR020846">
    <property type="entry name" value="MFS_dom"/>
</dbReference>
<evidence type="ECO:0000256" key="2">
    <source>
        <dbReference type="ARBA" id="ARBA00022448"/>
    </source>
</evidence>
<evidence type="ECO:0000259" key="8">
    <source>
        <dbReference type="PROSITE" id="PS50850"/>
    </source>
</evidence>
<sequence>MKKNTKTLSIEAEANRNLVVLWFGVFITGMGFSAFMPFLPLYIEQLGNFSTDTLNILSSVTFAISFVMTAIISPYWGKLADKYGRKPMLLRASLGMAIVISLMAFVTNVWQLIILRALQGLFGGFISNATALIATQTPKNKAGRALGIIVTGTTSGQLIGPLLGGIISSAFSYRGTFLITGSLLFIVFILVLIAVTENHKPSDFIQGNTKKDPHPFKHLANKNMLIGMFITTMVIQIVNTSINPIMALFVREINHSNVSTTLLVGIIAALPGISTIIAAPRFGKLGDKIGPQYVLIAGFILAFFVQIPTAFVSSILLLMLLRFMIGISDATMLPQINALLTKSTPSEMTSRIFAYNQSFMSMGGVIGPLMGAIVANIWGYRGIFITGAIFILINFVHFLTTLKEMNPKEKKA</sequence>
<keyword evidence="2" id="KW-0813">Transport</keyword>
<dbReference type="PROSITE" id="PS50850">
    <property type="entry name" value="MFS"/>
    <property type="match status" value="1"/>
</dbReference>
<dbReference type="PRINTS" id="PR01035">
    <property type="entry name" value="TCRTETA"/>
</dbReference>
<feature type="domain" description="Major facilitator superfamily (MFS) profile" evidence="8">
    <location>
        <begin position="17"/>
        <end position="406"/>
    </location>
</feature>
<gene>
    <name evidence="9" type="ORF">RT41_GL001242</name>
</gene>
<feature type="transmembrane region" description="Helical" evidence="7">
    <location>
        <begin position="146"/>
        <end position="171"/>
    </location>
</feature>
<organism evidence="9 10">
    <name type="scientific">Lactococcus fujiensis JCM 16395</name>
    <dbReference type="NCBI Taxonomy" id="1291764"/>
    <lineage>
        <taxon>Bacteria</taxon>
        <taxon>Bacillati</taxon>
        <taxon>Bacillota</taxon>
        <taxon>Bacilli</taxon>
        <taxon>Lactobacillales</taxon>
        <taxon>Streptococcaceae</taxon>
        <taxon>Lactococcus</taxon>
    </lineage>
</organism>
<feature type="transmembrane region" description="Helical" evidence="7">
    <location>
        <begin position="20"/>
        <end position="43"/>
    </location>
</feature>
<dbReference type="Pfam" id="PF07690">
    <property type="entry name" value="MFS_1"/>
    <property type="match status" value="1"/>
</dbReference>
<feature type="transmembrane region" description="Helical" evidence="7">
    <location>
        <begin position="383"/>
        <end position="402"/>
    </location>
</feature>
<keyword evidence="6 7" id="KW-0472">Membrane</keyword>
<proteinExistence type="predicted"/>
<dbReference type="STRING" id="1291764.GCA_001311235_02541"/>
<evidence type="ECO:0000256" key="3">
    <source>
        <dbReference type="ARBA" id="ARBA00022475"/>
    </source>
</evidence>
<feature type="transmembrane region" description="Helical" evidence="7">
    <location>
        <begin position="88"/>
        <end position="107"/>
    </location>
</feature>
<dbReference type="Gene3D" id="1.20.1250.20">
    <property type="entry name" value="MFS general substrate transporter like domains"/>
    <property type="match status" value="2"/>
</dbReference>
<accession>A0A2A5RM64</accession>
<dbReference type="GO" id="GO:0022857">
    <property type="term" value="F:transmembrane transporter activity"/>
    <property type="evidence" value="ECO:0007669"/>
    <property type="project" value="InterPro"/>
</dbReference>
<dbReference type="InterPro" id="IPR001958">
    <property type="entry name" value="Tet-R_TetA/multi-R_MdtG-like"/>
</dbReference>
<evidence type="ECO:0000313" key="9">
    <source>
        <dbReference type="EMBL" id="PCS00355.1"/>
    </source>
</evidence>
<dbReference type="PANTHER" id="PTHR43414:SF1">
    <property type="entry name" value="PEPTIDE PERMEASE"/>
    <property type="match status" value="1"/>
</dbReference>
<evidence type="ECO:0000313" key="10">
    <source>
        <dbReference type="Proteomes" id="UP000218181"/>
    </source>
</evidence>
<dbReference type="EMBL" id="JXJU01000004">
    <property type="protein sequence ID" value="PCS00355.1"/>
    <property type="molecule type" value="Genomic_DNA"/>
</dbReference>
<dbReference type="InterPro" id="IPR011701">
    <property type="entry name" value="MFS"/>
</dbReference>
<dbReference type="GO" id="GO:0005886">
    <property type="term" value="C:plasma membrane"/>
    <property type="evidence" value="ECO:0007669"/>
    <property type="project" value="UniProtKB-SubCell"/>
</dbReference>
<evidence type="ECO:0000256" key="1">
    <source>
        <dbReference type="ARBA" id="ARBA00004651"/>
    </source>
</evidence>
<dbReference type="PANTHER" id="PTHR43414">
    <property type="entry name" value="MULTIDRUG RESISTANCE PROTEIN MDTG"/>
    <property type="match status" value="1"/>
</dbReference>
<name>A0A2A5RM64_9LACT</name>
<feature type="transmembrane region" description="Helical" evidence="7">
    <location>
        <begin position="262"/>
        <end position="282"/>
    </location>
</feature>
<dbReference type="Proteomes" id="UP000218181">
    <property type="component" value="Unassembled WGS sequence"/>
</dbReference>
<dbReference type="AlphaFoldDB" id="A0A2A5RM64"/>
<evidence type="ECO:0000256" key="6">
    <source>
        <dbReference type="ARBA" id="ARBA00023136"/>
    </source>
</evidence>
<keyword evidence="3" id="KW-1003">Cell membrane</keyword>
<feature type="transmembrane region" description="Helical" evidence="7">
    <location>
        <begin position="177"/>
        <end position="195"/>
    </location>
</feature>
<feature type="transmembrane region" description="Helical" evidence="7">
    <location>
        <begin position="225"/>
        <end position="250"/>
    </location>
</feature>
<feature type="transmembrane region" description="Helical" evidence="7">
    <location>
        <begin position="352"/>
        <end position="377"/>
    </location>
</feature>
<dbReference type="InterPro" id="IPR036259">
    <property type="entry name" value="MFS_trans_sf"/>
</dbReference>
<dbReference type="SUPFAM" id="SSF103473">
    <property type="entry name" value="MFS general substrate transporter"/>
    <property type="match status" value="1"/>
</dbReference>
<evidence type="ECO:0000256" key="7">
    <source>
        <dbReference type="SAM" id="Phobius"/>
    </source>
</evidence>
<dbReference type="OrthoDB" id="65739at2"/>
<comment type="caution">
    <text evidence="9">The sequence shown here is derived from an EMBL/GenBank/DDBJ whole genome shotgun (WGS) entry which is preliminary data.</text>
</comment>
<keyword evidence="10" id="KW-1185">Reference proteome</keyword>
<comment type="subcellular location">
    <subcellularLocation>
        <location evidence="1">Cell membrane</location>
        <topology evidence="1">Multi-pass membrane protein</topology>
    </subcellularLocation>
</comment>
<evidence type="ECO:0000256" key="4">
    <source>
        <dbReference type="ARBA" id="ARBA00022692"/>
    </source>
</evidence>
<feature type="transmembrane region" description="Helical" evidence="7">
    <location>
        <begin position="55"/>
        <end position="76"/>
    </location>
</feature>
<evidence type="ECO:0000256" key="5">
    <source>
        <dbReference type="ARBA" id="ARBA00022989"/>
    </source>
</evidence>
<reference evidence="9 10" key="1">
    <citation type="submission" date="2014-12" db="EMBL/GenBank/DDBJ databases">
        <title>Draft genome sequences of 10 type strains of Lactococcus.</title>
        <authorList>
            <person name="Sun Z."/>
            <person name="Zhong Z."/>
            <person name="Liu W."/>
            <person name="Zhang W."/>
            <person name="Zhang H."/>
        </authorList>
    </citation>
    <scope>NUCLEOTIDE SEQUENCE [LARGE SCALE GENOMIC DNA]</scope>
    <source>
        <strain evidence="9 10">JCM 16395</strain>
    </source>
</reference>
<keyword evidence="5 7" id="KW-1133">Transmembrane helix</keyword>
<keyword evidence="4 7" id="KW-0812">Transmembrane</keyword>
<protein>
    <submittedName>
        <fullName evidence="9">Multidrug transporter</fullName>
    </submittedName>
</protein>